<dbReference type="OrthoDB" id="116380at2759"/>
<feature type="transmembrane region" description="Helical" evidence="1">
    <location>
        <begin position="224"/>
        <end position="245"/>
    </location>
</feature>
<feature type="transmembrane region" description="Helical" evidence="1">
    <location>
        <begin position="166"/>
        <end position="184"/>
    </location>
</feature>
<comment type="caution">
    <text evidence="2">The sequence shown here is derived from an EMBL/GenBank/DDBJ whole genome shotgun (WGS) entry which is preliminary data.</text>
</comment>
<keyword evidence="1" id="KW-0812">Transmembrane</keyword>
<dbReference type="AlphaFoldDB" id="A0A9W8WE05"/>
<proteinExistence type="predicted"/>
<dbReference type="Proteomes" id="UP001140502">
    <property type="component" value="Unassembled WGS sequence"/>
</dbReference>
<evidence type="ECO:0000313" key="3">
    <source>
        <dbReference type="Proteomes" id="UP001140502"/>
    </source>
</evidence>
<organism evidence="2 3">
    <name type="scientific">Fusarium piperis</name>
    <dbReference type="NCBI Taxonomy" id="1435070"/>
    <lineage>
        <taxon>Eukaryota</taxon>
        <taxon>Fungi</taxon>
        <taxon>Dikarya</taxon>
        <taxon>Ascomycota</taxon>
        <taxon>Pezizomycotina</taxon>
        <taxon>Sordariomycetes</taxon>
        <taxon>Hypocreomycetidae</taxon>
        <taxon>Hypocreales</taxon>
        <taxon>Nectriaceae</taxon>
        <taxon>Fusarium</taxon>
        <taxon>Fusarium solani species complex</taxon>
    </lineage>
</organism>
<feature type="transmembrane region" description="Helical" evidence="1">
    <location>
        <begin position="196"/>
        <end position="218"/>
    </location>
</feature>
<evidence type="ECO:0000256" key="1">
    <source>
        <dbReference type="SAM" id="Phobius"/>
    </source>
</evidence>
<keyword evidence="1" id="KW-0472">Membrane</keyword>
<keyword evidence="3" id="KW-1185">Reference proteome</keyword>
<name>A0A9W8WE05_9HYPO</name>
<accession>A0A9W8WE05</accession>
<gene>
    <name evidence="2" type="ORF">N0V84_005233</name>
</gene>
<feature type="transmembrane region" description="Helical" evidence="1">
    <location>
        <begin position="138"/>
        <end position="160"/>
    </location>
</feature>
<evidence type="ECO:0000313" key="2">
    <source>
        <dbReference type="EMBL" id="KAJ4321563.1"/>
    </source>
</evidence>
<reference evidence="2" key="1">
    <citation type="submission" date="2022-10" db="EMBL/GenBank/DDBJ databases">
        <title>Tapping the CABI collections for fungal endophytes: first genome assemblies for Collariella, Neodidymelliopsis, Ascochyta clinopodiicola, Didymella pomorum, Didymosphaeria variabile, Neocosmospora piperis and Neocucurbitaria cava.</title>
        <authorList>
            <person name="Hill R."/>
        </authorList>
    </citation>
    <scope>NUCLEOTIDE SEQUENCE</scope>
    <source>
        <strain evidence="2">IMI 366586</strain>
    </source>
</reference>
<dbReference type="EMBL" id="JAPEUR010000093">
    <property type="protein sequence ID" value="KAJ4321563.1"/>
    <property type="molecule type" value="Genomic_DNA"/>
</dbReference>
<keyword evidence="1" id="KW-1133">Transmembrane helix</keyword>
<sequence>MKGAALTDPSSRLIVISSLGSCAMLEPTCPSDPDLTDSNVVQIMMEPALKPSPPYAVSHLASPFYDSLQLLLSPGGPGACGTLGKTVDIGINQQKPPLGIDGGRSVLLKYALDDDETYQYSFPRARAEYEYLWRSKDLSWRVITGSIVSFGIVPAVHSAWTMSRGFRVASGMTSTMTAMAVVPLRTANRIPQAAWIAYIFTVAMASLHFTVGLSQGAGSILEGAALFAPIVSTASAYLMSLLITINWREAGLVVYELA</sequence>
<protein>
    <submittedName>
        <fullName evidence="2">Uncharacterized protein</fullName>
    </submittedName>
</protein>